<keyword evidence="3" id="KW-1185">Reference proteome</keyword>
<reference evidence="2 3" key="1">
    <citation type="submission" date="2017-03" db="EMBL/GenBank/DDBJ databases">
        <title>Genome Survey of Euroglyphus maynei.</title>
        <authorList>
            <person name="Arlian L.G."/>
            <person name="Morgan M.S."/>
            <person name="Rider S.D."/>
        </authorList>
    </citation>
    <scope>NUCLEOTIDE SEQUENCE [LARGE SCALE GENOMIC DNA]</scope>
    <source>
        <strain evidence="2">Arlian Lab</strain>
        <tissue evidence="2">Whole body</tissue>
    </source>
</reference>
<organism evidence="2 3">
    <name type="scientific">Euroglyphus maynei</name>
    <name type="common">Mayne's house dust mite</name>
    <dbReference type="NCBI Taxonomy" id="6958"/>
    <lineage>
        <taxon>Eukaryota</taxon>
        <taxon>Metazoa</taxon>
        <taxon>Ecdysozoa</taxon>
        <taxon>Arthropoda</taxon>
        <taxon>Chelicerata</taxon>
        <taxon>Arachnida</taxon>
        <taxon>Acari</taxon>
        <taxon>Acariformes</taxon>
        <taxon>Sarcoptiformes</taxon>
        <taxon>Astigmata</taxon>
        <taxon>Psoroptidia</taxon>
        <taxon>Analgoidea</taxon>
        <taxon>Pyroglyphidae</taxon>
        <taxon>Pyroglyphinae</taxon>
        <taxon>Euroglyphus</taxon>
    </lineage>
</organism>
<dbReference type="AlphaFoldDB" id="A0A1Y3BJ51"/>
<protein>
    <submittedName>
        <fullName evidence="2">Uncharacterized protein</fullName>
    </submittedName>
</protein>
<evidence type="ECO:0000256" key="1">
    <source>
        <dbReference type="SAM" id="MobiDB-lite"/>
    </source>
</evidence>
<dbReference type="OrthoDB" id="6516331at2759"/>
<evidence type="ECO:0000313" key="2">
    <source>
        <dbReference type="EMBL" id="OTF81001.1"/>
    </source>
</evidence>
<dbReference type="Proteomes" id="UP000194236">
    <property type="component" value="Unassembled WGS sequence"/>
</dbReference>
<comment type="caution">
    <text evidence="2">The sequence shown here is derived from an EMBL/GenBank/DDBJ whole genome shotgun (WGS) entry which is preliminary data.</text>
</comment>
<proteinExistence type="predicted"/>
<gene>
    <name evidence="2" type="ORF">BLA29_002403</name>
</gene>
<name>A0A1Y3BJ51_EURMA</name>
<sequence length="177" mass="19586">MTALPATITHDSESIDVDYLDNTDDIMANNHSRNNNHYVSSLADEDYLMMMMSAAESQRIETVAKPEQRQTTTTSATSYSPQGLDIKSIFGNYKSPELTIDPFKLYEDASQANDKNNGAAERSKYSQIVSQIFDDRDGVDRVIVERRPLAISPSPSPSPPPASSSSVKGMYVFTIHN</sequence>
<evidence type="ECO:0000313" key="3">
    <source>
        <dbReference type="Proteomes" id="UP000194236"/>
    </source>
</evidence>
<feature type="region of interest" description="Disordered" evidence="1">
    <location>
        <begin position="147"/>
        <end position="169"/>
    </location>
</feature>
<accession>A0A1Y3BJ51</accession>
<dbReference type="EMBL" id="MUJZ01015668">
    <property type="protein sequence ID" value="OTF81001.1"/>
    <property type="molecule type" value="Genomic_DNA"/>
</dbReference>